<accession>A0A1I6K5D7</accession>
<gene>
    <name evidence="2" type="ORF">SAMN05216203_3558</name>
</gene>
<keyword evidence="3" id="KW-1185">Reference proteome</keyword>
<dbReference type="NCBIfam" id="TIGR02532">
    <property type="entry name" value="IV_pilin_GFxxxE"/>
    <property type="match status" value="1"/>
</dbReference>
<keyword evidence="1" id="KW-0472">Membrane</keyword>
<sequence>MTTVIQRPMGLQRGLSLIEIMVALTLGLILTLGLTQIFVANSQSFRLAEASSRVQESGRIGTSVLSREIRNADYWGCLRDLSELTSILNDSAAFDVEALLRGIDAEDGVGPGNSDRLYLGGVAGNAEASIVFQPALPAATMQVDDPSTIFQDDILIVTNCLSGDIFQVTNDPANNNSVQVNHNTGNAAPGNATQALSMDYNEDPNGGSIFRPRQQRFYLRDNGAGIRELVIDGVNVNGVSGNTGVFSAPTAIIEHVRDFQLQLGLDTTGNGQVNNWIDPPGLAAAGQVQADSALAVRFSFLIRSPEDGVTDGGQSYCYPGWLDCAANPGSETTVAANDTFFYRVYTTTASLRNRI</sequence>
<dbReference type="Pfam" id="PF07963">
    <property type="entry name" value="N_methyl"/>
    <property type="match status" value="1"/>
</dbReference>
<evidence type="ECO:0000256" key="1">
    <source>
        <dbReference type="SAM" id="Phobius"/>
    </source>
</evidence>
<reference evidence="2 3" key="1">
    <citation type="submission" date="2016-10" db="EMBL/GenBank/DDBJ databases">
        <authorList>
            <person name="de Groot N.N."/>
        </authorList>
    </citation>
    <scope>NUCLEOTIDE SEQUENCE [LARGE SCALE GENOMIC DNA]</scope>
    <source>
        <strain evidence="2 3">CGMCC 1.9167</strain>
    </source>
</reference>
<dbReference type="InterPro" id="IPR012902">
    <property type="entry name" value="N_methyl_site"/>
</dbReference>
<dbReference type="Proteomes" id="UP000198644">
    <property type="component" value="Unassembled WGS sequence"/>
</dbReference>
<dbReference type="PROSITE" id="PS00409">
    <property type="entry name" value="PROKAR_NTER_METHYL"/>
    <property type="match status" value="1"/>
</dbReference>
<dbReference type="AlphaFoldDB" id="A0A1I6K5D7"/>
<dbReference type="EMBL" id="FOYW01000004">
    <property type="protein sequence ID" value="SFR86452.1"/>
    <property type="molecule type" value="Genomic_DNA"/>
</dbReference>
<dbReference type="STRING" id="650891.SAMN05216203_3558"/>
<name>A0A1I6K5D7_9GAMM</name>
<feature type="transmembrane region" description="Helical" evidence="1">
    <location>
        <begin position="20"/>
        <end position="39"/>
    </location>
</feature>
<protein>
    <submittedName>
        <fullName evidence="2">Type IV pilus assembly protein PilW</fullName>
    </submittedName>
</protein>
<evidence type="ECO:0000313" key="3">
    <source>
        <dbReference type="Proteomes" id="UP000198644"/>
    </source>
</evidence>
<dbReference type="InterPro" id="IPR032092">
    <property type="entry name" value="PilW"/>
</dbReference>
<evidence type="ECO:0000313" key="2">
    <source>
        <dbReference type="EMBL" id="SFR86452.1"/>
    </source>
</evidence>
<keyword evidence="1" id="KW-0812">Transmembrane</keyword>
<dbReference type="RefSeq" id="WP_092016479.1">
    <property type="nucleotide sequence ID" value="NZ_FOYW01000004.1"/>
</dbReference>
<keyword evidence="1" id="KW-1133">Transmembrane helix</keyword>
<dbReference type="GO" id="GO:0043683">
    <property type="term" value="P:type IV pilus assembly"/>
    <property type="evidence" value="ECO:0007669"/>
    <property type="project" value="InterPro"/>
</dbReference>
<dbReference type="Pfam" id="PF16074">
    <property type="entry name" value="PilW"/>
    <property type="match status" value="1"/>
</dbReference>
<proteinExistence type="predicted"/>
<organism evidence="2 3">
    <name type="scientific">Marinobacter daqiaonensis</name>
    <dbReference type="NCBI Taxonomy" id="650891"/>
    <lineage>
        <taxon>Bacteria</taxon>
        <taxon>Pseudomonadati</taxon>
        <taxon>Pseudomonadota</taxon>
        <taxon>Gammaproteobacteria</taxon>
        <taxon>Pseudomonadales</taxon>
        <taxon>Marinobacteraceae</taxon>
        <taxon>Marinobacter</taxon>
    </lineage>
</organism>
<dbReference type="OrthoDB" id="5296662at2"/>